<dbReference type="PANTHER" id="PTHR11073">
    <property type="entry name" value="CALRETICULIN AND CALNEXIN"/>
    <property type="match status" value="1"/>
</dbReference>
<feature type="disulfide bond" evidence="8">
    <location>
        <begin position="184"/>
        <end position="216"/>
    </location>
</feature>
<dbReference type="AlphaFoldDB" id="A0A2V3J398"/>
<dbReference type="GO" id="GO:0036503">
    <property type="term" value="P:ERAD pathway"/>
    <property type="evidence" value="ECO:0007669"/>
    <property type="project" value="TreeGrafter"/>
</dbReference>
<keyword evidence="9" id="KW-0732">Signal</keyword>
<dbReference type="Gene3D" id="2.10.250.10">
    <property type="entry name" value="Calreticulin/calnexin, P domain"/>
    <property type="match status" value="1"/>
</dbReference>
<dbReference type="Gene3D" id="2.60.120.200">
    <property type="match status" value="1"/>
</dbReference>
<keyword evidence="4 9" id="KW-0256">Endoplasmic reticulum</keyword>
<evidence type="ECO:0000256" key="8">
    <source>
        <dbReference type="PIRSR" id="PIRSR601580-3"/>
    </source>
</evidence>
<evidence type="ECO:0000256" key="5">
    <source>
        <dbReference type="ARBA" id="ARBA00022989"/>
    </source>
</evidence>
<feature type="compositionally biased region" description="Basic and acidic residues" evidence="10">
    <location>
        <begin position="613"/>
        <end position="630"/>
    </location>
</feature>
<feature type="transmembrane region" description="Helical" evidence="9">
    <location>
        <begin position="549"/>
        <end position="567"/>
    </location>
</feature>
<keyword evidence="8" id="KW-1015">Disulfide bond</keyword>
<comment type="subcellular location">
    <subcellularLocation>
        <location evidence="1">Endoplasmic reticulum membrane</location>
        <topology evidence="1">Single-pass membrane protein</topology>
    </subcellularLocation>
</comment>
<evidence type="ECO:0000313" key="12">
    <source>
        <dbReference type="Proteomes" id="UP000247409"/>
    </source>
</evidence>
<evidence type="ECO:0000256" key="7">
    <source>
        <dbReference type="ARBA" id="ARBA00023186"/>
    </source>
</evidence>
<dbReference type="InterPro" id="IPR001580">
    <property type="entry name" value="Calret/calnex"/>
</dbReference>
<dbReference type="GO" id="GO:0005509">
    <property type="term" value="F:calcium ion binding"/>
    <property type="evidence" value="ECO:0007669"/>
    <property type="project" value="InterPro"/>
</dbReference>
<keyword evidence="3 9" id="KW-0812">Transmembrane</keyword>
<evidence type="ECO:0000256" key="4">
    <source>
        <dbReference type="ARBA" id="ARBA00022824"/>
    </source>
</evidence>
<gene>
    <name evidence="11" type="ORF">BWQ96_01405</name>
</gene>
<dbReference type="GO" id="GO:0051082">
    <property type="term" value="F:unfolded protein binding"/>
    <property type="evidence" value="ECO:0007669"/>
    <property type="project" value="InterPro"/>
</dbReference>
<keyword evidence="12" id="KW-1185">Reference proteome</keyword>
<feature type="compositionally biased region" description="Acidic residues" evidence="10">
    <location>
        <begin position="48"/>
        <end position="71"/>
    </location>
</feature>
<keyword evidence="7 9" id="KW-0143">Chaperone</keyword>
<evidence type="ECO:0000256" key="1">
    <source>
        <dbReference type="ARBA" id="ARBA00004389"/>
    </source>
</evidence>
<name>A0A2V3J398_9FLOR</name>
<evidence type="ECO:0000313" key="11">
    <source>
        <dbReference type="EMBL" id="PXF48849.1"/>
    </source>
</evidence>
<proteinExistence type="inferred from homology"/>
<dbReference type="STRING" id="448386.A0A2V3J398"/>
<dbReference type="GO" id="GO:0005789">
    <property type="term" value="C:endoplasmic reticulum membrane"/>
    <property type="evidence" value="ECO:0007669"/>
    <property type="project" value="UniProtKB-SubCell"/>
</dbReference>
<dbReference type="GO" id="GO:0006457">
    <property type="term" value="P:protein folding"/>
    <property type="evidence" value="ECO:0007669"/>
    <property type="project" value="InterPro"/>
</dbReference>
<sequence length="630" mass="69145">MSLRFAALPFLCLFLLVILCPLCTSRSEALVLTTADADADADALEDDATEDDLGVTVDDHDDDLADSDDDTAASAPEPDQPAVIDPKGEEEASGYVVPDPGSPLFFDAFQDGLSKWTHSSDPEYNGRFAVGQGAKPTFSGDRALIIPQKARRYALSANVPGMDDLSEKHFVAQYEVKLDQGMTCGGAYIKLPTTGFVPASFDGSTTYSVMFGPDKCGATDKVHFIFQSKNPVTGKMTEHHLKSPPSVANTYDRKTHLYTVAVLNNGTFKVMIDGDVKKEGTLSDSFEPPVQPPKEIDDPDDKKPSDWVDTAKIPDPEATKPEDWDEDAPKEIVDEDAVKPEGWLDDEPSTIPDPEAKKPEAWDEDEDGEWVASPVPNPKCEAVGCGEWKKPMKKNPDYKGKWTAPLIDNPKYVGPWKPRKIPNEEYYEVTKPTLLPVKGVGFEIWTMDQGVLFDNLWIGTSLDEATKFADSTFKLKQKQEIEIEQEENAKMEKESASTDNGKLSPVLEKINDAMDTLESLLEPVETWLAKAGFEPYLNKLFDLGIQKPMTVVVATPIFFVLIILIVLGGKKKAPAPAAPTESETTADVGAKKKTDEPTPDDTVEDASTTTTTTKDEPESTIRKRRTAKAE</sequence>
<evidence type="ECO:0000256" key="3">
    <source>
        <dbReference type="ARBA" id="ARBA00022692"/>
    </source>
</evidence>
<dbReference type="SUPFAM" id="SSF63887">
    <property type="entry name" value="P-domain of calnexin/calreticulin"/>
    <property type="match status" value="1"/>
</dbReference>
<dbReference type="Pfam" id="PF00262">
    <property type="entry name" value="Calreticulin"/>
    <property type="match status" value="1"/>
</dbReference>
<evidence type="ECO:0000256" key="9">
    <source>
        <dbReference type="RuleBase" id="RU362126"/>
    </source>
</evidence>
<feature type="region of interest" description="Disordered" evidence="10">
    <location>
        <begin position="573"/>
        <end position="630"/>
    </location>
</feature>
<feature type="compositionally biased region" description="Basic and acidic residues" evidence="10">
    <location>
        <begin position="294"/>
        <end position="306"/>
    </location>
</feature>
<dbReference type="InterPro" id="IPR018124">
    <property type="entry name" value="Calret/calnex_CS"/>
</dbReference>
<dbReference type="FunFam" id="2.10.250.10:FF:000001">
    <property type="entry name" value="Calnexin homolog"/>
    <property type="match status" value="1"/>
</dbReference>
<feature type="signal peptide" evidence="9">
    <location>
        <begin position="1"/>
        <end position="25"/>
    </location>
</feature>
<comment type="caution">
    <text evidence="11">The sequence shown here is derived from an EMBL/GenBank/DDBJ whole genome shotgun (WGS) entry which is preliminary data.</text>
</comment>
<feature type="chain" id="PRO_5015797094" evidence="9">
    <location>
        <begin position="26"/>
        <end position="630"/>
    </location>
</feature>
<dbReference type="PANTHER" id="PTHR11073:SF1">
    <property type="entry name" value="CALNEXIN 14D-RELATED"/>
    <property type="match status" value="1"/>
</dbReference>
<feature type="region of interest" description="Disordered" evidence="10">
    <location>
        <begin position="280"/>
        <end position="361"/>
    </location>
</feature>
<dbReference type="Proteomes" id="UP000247409">
    <property type="component" value="Unassembled WGS sequence"/>
</dbReference>
<dbReference type="PRINTS" id="PR00626">
    <property type="entry name" value="CALRETICULIN"/>
</dbReference>
<organism evidence="11 12">
    <name type="scientific">Gracilariopsis chorda</name>
    <dbReference type="NCBI Taxonomy" id="448386"/>
    <lineage>
        <taxon>Eukaryota</taxon>
        <taxon>Rhodophyta</taxon>
        <taxon>Florideophyceae</taxon>
        <taxon>Rhodymeniophycidae</taxon>
        <taxon>Gracilariales</taxon>
        <taxon>Gracilariaceae</taxon>
        <taxon>Gracilariopsis</taxon>
    </lineage>
</organism>
<evidence type="ECO:0000256" key="2">
    <source>
        <dbReference type="ARBA" id="ARBA00010983"/>
    </source>
</evidence>
<dbReference type="SUPFAM" id="SSF49899">
    <property type="entry name" value="Concanavalin A-like lectins/glucanases"/>
    <property type="match status" value="1"/>
</dbReference>
<reference evidence="11 12" key="1">
    <citation type="journal article" date="2018" name="Mol. Biol. Evol.">
        <title>Analysis of the draft genome of the red seaweed Gracilariopsis chorda provides insights into genome size evolution in Rhodophyta.</title>
        <authorList>
            <person name="Lee J."/>
            <person name="Yang E.C."/>
            <person name="Graf L."/>
            <person name="Yang J.H."/>
            <person name="Qiu H."/>
            <person name="Zel Zion U."/>
            <person name="Chan C.X."/>
            <person name="Stephens T.G."/>
            <person name="Weber A.P.M."/>
            <person name="Boo G.H."/>
            <person name="Boo S.M."/>
            <person name="Kim K.M."/>
            <person name="Shin Y."/>
            <person name="Jung M."/>
            <person name="Lee S.J."/>
            <person name="Yim H.S."/>
            <person name="Lee J.H."/>
            <person name="Bhattacharya D."/>
            <person name="Yoon H.S."/>
        </authorList>
    </citation>
    <scope>NUCLEOTIDE SEQUENCE [LARGE SCALE GENOMIC DNA]</scope>
    <source>
        <strain evidence="11 12">SKKU-2015</strain>
        <tissue evidence="11">Whole body</tissue>
    </source>
</reference>
<accession>A0A2V3J398</accession>
<comment type="similarity">
    <text evidence="2 9">Belongs to the calreticulin family.</text>
</comment>
<dbReference type="OrthoDB" id="1938156at2759"/>
<feature type="region of interest" description="Disordered" evidence="10">
    <location>
        <begin position="48"/>
        <end position="96"/>
    </location>
</feature>
<feature type="compositionally biased region" description="Basic and acidic residues" evidence="10">
    <location>
        <begin position="312"/>
        <end position="339"/>
    </location>
</feature>
<dbReference type="InterPro" id="IPR013320">
    <property type="entry name" value="ConA-like_dom_sf"/>
</dbReference>
<dbReference type="PROSITE" id="PS00804">
    <property type="entry name" value="CALRETICULIN_2"/>
    <property type="match status" value="1"/>
</dbReference>
<evidence type="ECO:0000256" key="10">
    <source>
        <dbReference type="SAM" id="MobiDB-lite"/>
    </source>
</evidence>
<keyword evidence="5 9" id="KW-1133">Transmembrane helix</keyword>
<keyword evidence="6 9" id="KW-0472">Membrane</keyword>
<dbReference type="EMBL" id="NBIV01000011">
    <property type="protein sequence ID" value="PXF48849.1"/>
    <property type="molecule type" value="Genomic_DNA"/>
</dbReference>
<dbReference type="InterPro" id="IPR009033">
    <property type="entry name" value="Calreticulin/calnexin_P_dom_sf"/>
</dbReference>
<evidence type="ECO:0000256" key="6">
    <source>
        <dbReference type="ARBA" id="ARBA00023136"/>
    </source>
</evidence>
<protein>
    <submittedName>
        <fullName evidence="11">Calnexin-like</fullName>
    </submittedName>
</protein>